<dbReference type="EMBL" id="AZHX01002071">
    <property type="protein sequence ID" value="ETW97368.1"/>
    <property type="molecule type" value="Genomic_DNA"/>
</dbReference>
<comment type="caution">
    <text evidence="1">The sequence shown here is derived from an EMBL/GenBank/DDBJ whole genome shotgun (WGS) entry which is preliminary data.</text>
</comment>
<proteinExistence type="predicted"/>
<accession>W4LH09</accession>
<dbReference type="Proteomes" id="UP000019140">
    <property type="component" value="Unassembled WGS sequence"/>
</dbReference>
<protein>
    <submittedName>
        <fullName evidence="1">Uncharacterized protein</fullName>
    </submittedName>
</protein>
<sequence length="311" mass="36569">MRGKSDCNDNQPLKDCKNRALNNAIVSAEEDAFQELVKIIREESNSDLPSEDIMKYIELDPQDKILIKKGFTGEETEEEGYYYRIDYVFKGKTLEGLKDIVFYYKSTGRPQKIKPSNKDNKYHFTVITTPKDTSIKIMNISPVYKLNIKLNPSKYTILVEKYGYYSTIKEYEIINKDLSPHISLEKDGIFTKRHNCETKLSAKNKVVDAILFNATTNERYYEHMLGGYLKRSMRRFKFDTLFEWREKYTLNESIIVYNKPGLKAFASCIEEFIPGRQDIVLYDDNKYYGFKRRDLGIFVGKNFVKYINKKQ</sequence>
<evidence type="ECO:0000313" key="1">
    <source>
        <dbReference type="EMBL" id="ETW97368.1"/>
    </source>
</evidence>
<keyword evidence="2" id="KW-1185">Reference proteome</keyword>
<dbReference type="HOGENOM" id="CLU_893362_0_0_7"/>
<gene>
    <name evidence="1" type="ORF">ETSY2_44770</name>
</gene>
<organism evidence="1 2">
    <name type="scientific">Candidatus Entotheonella gemina</name>
    <dbReference type="NCBI Taxonomy" id="1429439"/>
    <lineage>
        <taxon>Bacteria</taxon>
        <taxon>Pseudomonadati</taxon>
        <taxon>Nitrospinota/Tectimicrobiota group</taxon>
        <taxon>Candidatus Tectimicrobiota</taxon>
        <taxon>Candidatus Entotheonellia</taxon>
        <taxon>Candidatus Entotheonellales</taxon>
        <taxon>Candidatus Entotheonellaceae</taxon>
        <taxon>Candidatus Entotheonella</taxon>
    </lineage>
</organism>
<name>W4LH09_9BACT</name>
<evidence type="ECO:0000313" key="2">
    <source>
        <dbReference type="Proteomes" id="UP000019140"/>
    </source>
</evidence>
<dbReference type="PATRIC" id="fig|1429439.4.peg.7456"/>
<dbReference type="AlphaFoldDB" id="W4LH09"/>
<reference evidence="1 2" key="1">
    <citation type="journal article" date="2014" name="Nature">
        <title>An environmental bacterial taxon with a large and distinct metabolic repertoire.</title>
        <authorList>
            <person name="Wilson M.C."/>
            <person name="Mori T."/>
            <person name="Ruckert C."/>
            <person name="Uria A.R."/>
            <person name="Helf M.J."/>
            <person name="Takada K."/>
            <person name="Gernert C."/>
            <person name="Steffens U.A."/>
            <person name="Heycke N."/>
            <person name="Schmitt S."/>
            <person name="Rinke C."/>
            <person name="Helfrich E.J."/>
            <person name="Brachmann A.O."/>
            <person name="Gurgui C."/>
            <person name="Wakimoto T."/>
            <person name="Kracht M."/>
            <person name="Crusemann M."/>
            <person name="Hentschel U."/>
            <person name="Abe I."/>
            <person name="Matsunaga S."/>
            <person name="Kalinowski J."/>
            <person name="Takeyama H."/>
            <person name="Piel J."/>
        </authorList>
    </citation>
    <scope>NUCLEOTIDE SEQUENCE [LARGE SCALE GENOMIC DNA]</scope>
    <source>
        <strain evidence="2">TSY2</strain>
    </source>
</reference>